<accession>A0A284SAP8</accession>
<gene>
    <name evidence="1" type="ORF">ARMOST_21616</name>
</gene>
<reference evidence="2" key="1">
    <citation type="journal article" date="2017" name="Nat. Ecol. Evol.">
        <title>Genome expansion and lineage-specific genetic innovations in the forest pathogenic fungi Armillaria.</title>
        <authorList>
            <person name="Sipos G."/>
            <person name="Prasanna A.N."/>
            <person name="Walter M.C."/>
            <person name="O'Connor E."/>
            <person name="Balint B."/>
            <person name="Krizsan K."/>
            <person name="Kiss B."/>
            <person name="Hess J."/>
            <person name="Varga T."/>
            <person name="Slot J."/>
            <person name="Riley R."/>
            <person name="Boka B."/>
            <person name="Rigling D."/>
            <person name="Barry K."/>
            <person name="Lee J."/>
            <person name="Mihaltcheva S."/>
            <person name="LaButti K."/>
            <person name="Lipzen A."/>
            <person name="Waldron R."/>
            <person name="Moloney N.M."/>
            <person name="Sperisen C."/>
            <person name="Kredics L."/>
            <person name="Vagvoelgyi C."/>
            <person name="Patrignani A."/>
            <person name="Fitzpatrick D."/>
            <person name="Nagy I."/>
            <person name="Doyle S."/>
            <person name="Anderson J.B."/>
            <person name="Grigoriev I.V."/>
            <person name="Gueldener U."/>
            <person name="Muensterkoetter M."/>
            <person name="Nagy L.G."/>
        </authorList>
    </citation>
    <scope>NUCLEOTIDE SEQUENCE [LARGE SCALE GENOMIC DNA]</scope>
    <source>
        <strain evidence="2">C18/9</strain>
    </source>
</reference>
<evidence type="ECO:0000313" key="1">
    <source>
        <dbReference type="EMBL" id="SJL18045.1"/>
    </source>
</evidence>
<dbReference type="AlphaFoldDB" id="A0A284SAP8"/>
<proteinExistence type="predicted"/>
<sequence length="88" mass="9864">MTVNSLDLGAVYVLRLLAIPPLSQESLRRGRRKLDDLNITKQLLCYRQTEAWQVIERRTPDCTLAVLYCGSNSNKNAIAKAGVTGSWE</sequence>
<keyword evidence="2" id="KW-1185">Reference proteome</keyword>
<protein>
    <submittedName>
        <fullName evidence="1">Uncharacterized protein</fullName>
    </submittedName>
</protein>
<dbReference type="EMBL" id="FUEG01000052">
    <property type="protein sequence ID" value="SJL18045.1"/>
    <property type="molecule type" value="Genomic_DNA"/>
</dbReference>
<organism evidence="1 2">
    <name type="scientific">Armillaria ostoyae</name>
    <name type="common">Armillaria root rot fungus</name>
    <dbReference type="NCBI Taxonomy" id="47428"/>
    <lineage>
        <taxon>Eukaryota</taxon>
        <taxon>Fungi</taxon>
        <taxon>Dikarya</taxon>
        <taxon>Basidiomycota</taxon>
        <taxon>Agaricomycotina</taxon>
        <taxon>Agaricomycetes</taxon>
        <taxon>Agaricomycetidae</taxon>
        <taxon>Agaricales</taxon>
        <taxon>Marasmiineae</taxon>
        <taxon>Physalacriaceae</taxon>
        <taxon>Armillaria</taxon>
    </lineage>
</organism>
<name>A0A284SAP8_ARMOS</name>
<evidence type="ECO:0000313" key="2">
    <source>
        <dbReference type="Proteomes" id="UP000219338"/>
    </source>
</evidence>
<dbReference type="Proteomes" id="UP000219338">
    <property type="component" value="Unassembled WGS sequence"/>
</dbReference>